<reference evidence="2 3" key="1">
    <citation type="submission" date="2018-04" db="EMBL/GenBank/DDBJ databases">
        <authorList>
            <person name="Vogel A."/>
        </authorList>
    </citation>
    <scope>NUCLEOTIDE SEQUENCE [LARGE SCALE GENOMIC DNA]</scope>
</reference>
<sequence length="125" mass="13943">MNKLGDSRNVSSTPTFADGCNVEKGQENLKNLPPKNKDPVQLSRAQVEFLVDTMLKKNPLEVQKYRSPTKRELIVGFFQGLAIGLCKNKAIPDLIDTVLREKLEKAIHIPSKDTCTKKPSEGGFF</sequence>
<keyword evidence="3" id="KW-1185">Reference proteome</keyword>
<dbReference type="AlphaFoldDB" id="A0A484MAM7"/>
<dbReference type="EMBL" id="OOIL02003021">
    <property type="protein sequence ID" value="VFQ85745.1"/>
    <property type="molecule type" value="Genomic_DNA"/>
</dbReference>
<evidence type="ECO:0000256" key="1">
    <source>
        <dbReference type="SAM" id="MobiDB-lite"/>
    </source>
</evidence>
<evidence type="ECO:0000313" key="2">
    <source>
        <dbReference type="EMBL" id="VFQ85745.1"/>
    </source>
</evidence>
<feature type="region of interest" description="Disordered" evidence="1">
    <location>
        <begin position="1"/>
        <end position="38"/>
    </location>
</feature>
<name>A0A484MAM7_9ASTE</name>
<evidence type="ECO:0000313" key="3">
    <source>
        <dbReference type="Proteomes" id="UP000595140"/>
    </source>
</evidence>
<organism evidence="2 3">
    <name type="scientific">Cuscuta campestris</name>
    <dbReference type="NCBI Taxonomy" id="132261"/>
    <lineage>
        <taxon>Eukaryota</taxon>
        <taxon>Viridiplantae</taxon>
        <taxon>Streptophyta</taxon>
        <taxon>Embryophyta</taxon>
        <taxon>Tracheophyta</taxon>
        <taxon>Spermatophyta</taxon>
        <taxon>Magnoliopsida</taxon>
        <taxon>eudicotyledons</taxon>
        <taxon>Gunneridae</taxon>
        <taxon>Pentapetalae</taxon>
        <taxon>asterids</taxon>
        <taxon>lamiids</taxon>
        <taxon>Solanales</taxon>
        <taxon>Convolvulaceae</taxon>
        <taxon>Cuscuteae</taxon>
        <taxon>Cuscuta</taxon>
        <taxon>Cuscuta subgen. Grammica</taxon>
        <taxon>Cuscuta sect. Cleistogrammica</taxon>
    </lineage>
</organism>
<dbReference type="Proteomes" id="UP000595140">
    <property type="component" value="Unassembled WGS sequence"/>
</dbReference>
<accession>A0A484MAM7</accession>
<protein>
    <submittedName>
        <fullName evidence="2">Uncharacterized protein</fullName>
    </submittedName>
</protein>
<gene>
    <name evidence="2" type="ORF">CCAM_LOCUS27521</name>
</gene>
<dbReference type="InterPro" id="IPR023168">
    <property type="entry name" value="GatB_Yqey_C_2"/>
</dbReference>
<proteinExistence type="predicted"/>
<dbReference type="OrthoDB" id="1818565at2759"/>
<dbReference type="Gene3D" id="1.10.10.410">
    <property type="match status" value="1"/>
</dbReference>